<evidence type="ECO:0000256" key="2">
    <source>
        <dbReference type="ARBA" id="ARBA00005417"/>
    </source>
</evidence>
<comment type="caution">
    <text evidence="10">The sequence shown here is derived from an EMBL/GenBank/DDBJ whole genome shotgun (WGS) entry which is preliminary data.</text>
</comment>
<evidence type="ECO:0000256" key="8">
    <source>
        <dbReference type="ARBA" id="ARBA00023136"/>
    </source>
</evidence>
<dbReference type="GO" id="GO:0005524">
    <property type="term" value="F:ATP binding"/>
    <property type="evidence" value="ECO:0007669"/>
    <property type="project" value="UniProtKB-KW"/>
</dbReference>
<comment type="similarity">
    <text evidence="2">Belongs to the ABC transporter superfamily.</text>
</comment>
<dbReference type="CDD" id="cd03225">
    <property type="entry name" value="ABC_cobalt_CbiO_domain1"/>
    <property type="match status" value="1"/>
</dbReference>
<dbReference type="Pfam" id="PF00005">
    <property type="entry name" value="ABC_tran"/>
    <property type="match status" value="1"/>
</dbReference>
<dbReference type="Proteomes" id="UP000078390">
    <property type="component" value="Unassembled WGS sequence"/>
</dbReference>
<dbReference type="GO" id="GO:0042626">
    <property type="term" value="F:ATPase-coupled transmembrane transporter activity"/>
    <property type="evidence" value="ECO:0007669"/>
    <property type="project" value="TreeGrafter"/>
</dbReference>
<dbReference type="PANTHER" id="PTHR43553:SF24">
    <property type="entry name" value="ENERGY-COUPLING FACTOR TRANSPORTER ATP-BINDING PROTEIN ECFA1"/>
    <property type="match status" value="1"/>
</dbReference>
<dbReference type="SMART" id="SM00382">
    <property type="entry name" value="AAA"/>
    <property type="match status" value="1"/>
</dbReference>
<evidence type="ECO:0000259" key="9">
    <source>
        <dbReference type="PROSITE" id="PS50893"/>
    </source>
</evidence>
<evidence type="ECO:0000256" key="4">
    <source>
        <dbReference type="ARBA" id="ARBA00022475"/>
    </source>
</evidence>
<dbReference type="InterPro" id="IPR050095">
    <property type="entry name" value="ECF_ABC_transporter_ATP-bd"/>
</dbReference>
<keyword evidence="3" id="KW-0813">Transport</keyword>
<dbReference type="AlphaFoldDB" id="A0A179D6S1"/>
<dbReference type="FunFam" id="3.40.50.300:FF:000224">
    <property type="entry name" value="Energy-coupling factor transporter ATP-binding protein EcfA"/>
    <property type="match status" value="1"/>
</dbReference>
<organism evidence="10 11">
    <name type="scientific">Thermosulfurimonas dismutans</name>
    <dbReference type="NCBI Taxonomy" id="999894"/>
    <lineage>
        <taxon>Bacteria</taxon>
        <taxon>Pseudomonadati</taxon>
        <taxon>Thermodesulfobacteriota</taxon>
        <taxon>Thermodesulfobacteria</taxon>
        <taxon>Thermodesulfobacteriales</taxon>
        <taxon>Thermodesulfobacteriaceae</taxon>
        <taxon>Thermosulfurimonas</taxon>
    </lineage>
</organism>
<keyword evidence="8" id="KW-0472">Membrane</keyword>
<dbReference type="InterPro" id="IPR027417">
    <property type="entry name" value="P-loop_NTPase"/>
</dbReference>
<name>A0A179D6S1_9BACT</name>
<feature type="domain" description="ABC transporter" evidence="9">
    <location>
        <begin position="5"/>
        <end position="233"/>
    </location>
</feature>
<evidence type="ECO:0000256" key="5">
    <source>
        <dbReference type="ARBA" id="ARBA00022741"/>
    </source>
</evidence>
<keyword evidence="4" id="KW-1003">Cell membrane</keyword>
<dbReference type="PROSITE" id="PS00211">
    <property type="entry name" value="ABC_TRANSPORTER_1"/>
    <property type="match status" value="1"/>
</dbReference>
<evidence type="ECO:0000256" key="3">
    <source>
        <dbReference type="ARBA" id="ARBA00022448"/>
    </source>
</evidence>
<dbReference type="RefSeq" id="WP_068668554.1">
    <property type="nucleotide sequence ID" value="NZ_LWLG01000001.1"/>
</dbReference>
<dbReference type="PANTHER" id="PTHR43553">
    <property type="entry name" value="HEAVY METAL TRANSPORTER"/>
    <property type="match status" value="1"/>
</dbReference>
<evidence type="ECO:0000256" key="7">
    <source>
        <dbReference type="ARBA" id="ARBA00022967"/>
    </source>
</evidence>
<keyword evidence="6" id="KW-0067">ATP-binding</keyword>
<keyword evidence="5" id="KW-0547">Nucleotide-binding</keyword>
<dbReference type="EMBL" id="LWLG01000001">
    <property type="protein sequence ID" value="OAQ21785.1"/>
    <property type="molecule type" value="Genomic_DNA"/>
</dbReference>
<dbReference type="STRING" id="999894.TDIS_0303"/>
<dbReference type="GO" id="GO:0016887">
    <property type="term" value="F:ATP hydrolysis activity"/>
    <property type="evidence" value="ECO:0007669"/>
    <property type="project" value="InterPro"/>
</dbReference>
<dbReference type="InterPro" id="IPR015856">
    <property type="entry name" value="ABC_transpr_CbiO/EcfA_su"/>
</dbReference>
<dbReference type="PROSITE" id="PS50893">
    <property type="entry name" value="ABC_TRANSPORTER_2"/>
    <property type="match status" value="1"/>
</dbReference>
<comment type="subcellular location">
    <subcellularLocation>
        <location evidence="1">Cell membrane</location>
    </subcellularLocation>
</comment>
<gene>
    <name evidence="10" type="ORF">TDIS_0303</name>
</gene>
<evidence type="ECO:0000313" key="10">
    <source>
        <dbReference type="EMBL" id="OAQ21785.1"/>
    </source>
</evidence>
<evidence type="ECO:0000313" key="11">
    <source>
        <dbReference type="Proteomes" id="UP000078390"/>
    </source>
</evidence>
<keyword evidence="7" id="KW-1278">Translocase</keyword>
<proteinExistence type="inferred from homology"/>
<dbReference type="InterPro" id="IPR003593">
    <property type="entry name" value="AAA+_ATPase"/>
</dbReference>
<dbReference type="Gene3D" id="3.40.50.300">
    <property type="entry name" value="P-loop containing nucleotide triphosphate hydrolases"/>
    <property type="match status" value="1"/>
</dbReference>
<sequence length="262" mass="29263">MTKIFEVRSLSYTYPDGRQALRGVNLEVFSGEAVAIIGPNGAGKSTLLLALAGLIPVEGEVLYKGRHLNGLKDPRRLEIGILFQDPDTQLFSLTVYEDVAFGPRQMGFSEEEVHRRVKEALEKVGLSGFEERSPHHLSFGERRRVALATVLSMQPDVLLLDEPTSNLDPRARKQFLELMKGLRLTRIVATHDLELAYETADRVVVLYQGKVVACGRPSDVILNEKLLKSYGLELPLFVRYLKGEVEYARKDKASLLSTPDAL</sequence>
<reference evidence="10 11" key="1">
    <citation type="submission" date="2016-04" db="EMBL/GenBank/DDBJ databases">
        <title>Genome analysis of Thermosulfurimonas dismutans, the first thermophilic sulfur-disproportionating bacterium of the phylum Thermodesulfobacteria.</title>
        <authorList>
            <person name="Mardanov A.V."/>
            <person name="Beletsky A.V."/>
            <person name="Kadnikov V.V."/>
            <person name="Slobodkin A.I."/>
            <person name="Ravin N.V."/>
        </authorList>
    </citation>
    <scope>NUCLEOTIDE SEQUENCE [LARGE SCALE GENOMIC DNA]</scope>
    <source>
        <strain evidence="10 11">S95</strain>
    </source>
</reference>
<keyword evidence="11" id="KW-1185">Reference proteome</keyword>
<evidence type="ECO:0000256" key="1">
    <source>
        <dbReference type="ARBA" id="ARBA00004236"/>
    </source>
</evidence>
<accession>A0A179D6S1</accession>
<protein>
    <submittedName>
        <fullName evidence="10">ATPase component NikO of energizing module of nickel ECF transporter</fullName>
    </submittedName>
</protein>
<dbReference type="InterPro" id="IPR017871">
    <property type="entry name" value="ABC_transporter-like_CS"/>
</dbReference>
<dbReference type="SUPFAM" id="SSF52540">
    <property type="entry name" value="P-loop containing nucleoside triphosphate hydrolases"/>
    <property type="match status" value="1"/>
</dbReference>
<dbReference type="InterPro" id="IPR003439">
    <property type="entry name" value="ABC_transporter-like_ATP-bd"/>
</dbReference>
<dbReference type="OrthoDB" id="9782163at2"/>
<evidence type="ECO:0000256" key="6">
    <source>
        <dbReference type="ARBA" id="ARBA00022840"/>
    </source>
</evidence>
<dbReference type="GO" id="GO:0043190">
    <property type="term" value="C:ATP-binding cassette (ABC) transporter complex"/>
    <property type="evidence" value="ECO:0007669"/>
    <property type="project" value="TreeGrafter"/>
</dbReference>